<dbReference type="EMBL" id="DSMG01000084">
    <property type="protein sequence ID" value="HDX31532.1"/>
    <property type="molecule type" value="Genomic_DNA"/>
</dbReference>
<organism evidence="1">
    <name type="scientific">Caldilinea aerophila</name>
    <dbReference type="NCBI Taxonomy" id="133453"/>
    <lineage>
        <taxon>Bacteria</taxon>
        <taxon>Bacillati</taxon>
        <taxon>Chloroflexota</taxon>
        <taxon>Caldilineae</taxon>
        <taxon>Caldilineales</taxon>
        <taxon>Caldilineaceae</taxon>
        <taxon>Caldilinea</taxon>
    </lineage>
</organism>
<evidence type="ECO:0000313" key="1">
    <source>
        <dbReference type="EMBL" id="HDX31532.1"/>
    </source>
</evidence>
<dbReference type="AlphaFoldDB" id="A0A7C1FFB0"/>
<sequence>MLSVYDRYANRVLKDFSLNRGLTPRQVRNTPTHLQDFQRVLQETLGFVLAWPEYAAITPR</sequence>
<protein>
    <submittedName>
        <fullName evidence="1">Uncharacterized protein</fullName>
    </submittedName>
</protein>
<accession>A0A7C1FFB0</accession>
<reference evidence="1" key="1">
    <citation type="journal article" date="2020" name="mSystems">
        <title>Genome- and Community-Level Interaction Insights into Carbon Utilization and Element Cycling Functions of Hydrothermarchaeota in Hydrothermal Sediment.</title>
        <authorList>
            <person name="Zhou Z."/>
            <person name="Liu Y."/>
            <person name="Xu W."/>
            <person name="Pan J."/>
            <person name="Luo Z.H."/>
            <person name="Li M."/>
        </authorList>
    </citation>
    <scope>NUCLEOTIDE SEQUENCE [LARGE SCALE GENOMIC DNA]</scope>
    <source>
        <strain evidence="1">SpSt-289</strain>
    </source>
</reference>
<gene>
    <name evidence="1" type="ORF">ENQ20_08550</name>
</gene>
<proteinExistence type="predicted"/>
<comment type="caution">
    <text evidence="1">The sequence shown here is derived from an EMBL/GenBank/DDBJ whole genome shotgun (WGS) entry which is preliminary data.</text>
</comment>
<name>A0A7C1FFB0_9CHLR</name>